<dbReference type="PROSITE" id="PS50164">
    <property type="entry name" value="GIY_YIG"/>
    <property type="match status" value="1"/>
</dbReference>
<accession>A0A1G1XQP8</accession>
<dbReference type="PANTHER" id="PTHR34477">
    <property type="entry name" value="UPF0213 PROTEIN YHBQ"/>
    <property type="match status" value="1"/>
</dbReference>
<dbReference type="PANTHER" id="PTHR34477:SF1">
    <property type="entry name" value="UPF0213 PROTEIN YHBQ"/>
    <property type="match status" value="1"/>
</dbReference>
<dbReference type="Proteomes" id="UP000176498">
    <property type="component" value="Unassembled WGS sequence"/>
</dbReference>
<proteinExistence type="inferred from homology"/>
<dbReference type="EMBL" id="MHHZ01000006">
    <property type="protein sequence ID" value="OGY42254.1"/>
    <property type="molecule type" value="Genomic_DNA"/>
</dbReference>
<organism evidence="3 4">
    <name type="scientific">Candidatus Buchananbacteria bacterium RBG_13_36_9</name>
    <dbReference type="NCBI Taxonomy" id="1797530"/>
    <lineage>
        <taxon>Bacteria</taxon>
        <taxon>Candidatus Buchananiibacteriota</taxon>
    </lineage>
</organism>
<comment type="similarity">
    <text evidence="1">Belongs to the UPF0213 family.</text>
</comment>
<dbReference type="InterPro" id="IPR000305">
    <property type="entry name" value="GIY-YIG_endonuc"/>
</dbReference>
<dbReference type="AlphaFoldDB" id="A0A1G1XQP8"/>
<dbReference type="Pfam" id="PF01541">
    <property type="entry name" value="GIY-YIG"/>
    <property type="match status" value="1"/>
</dbReference>
<evidence type="ECO:0000259" key="2">
    <source>
        <dbReference type="PROSITE" id="PS50164"/>
    </source>
</evidence>
<sequence length="87" mass="10167">MDYIVYILQSEKDGSYYTGITTDLRQRIKSHNDGLSVYTSSKKPFTLVWHCIFPDKKLAAHFERYLKSGSGIAFRNKRLIIYNNNKT</sequence>
<comment type="caution">
    <text evidence="3">The sequence shown here is derived from an EMBL/GenBank/DDBJ whole genome shotgun (WGS) entry which is preliminary data.</text>
</comment>
<feature type="domain" description="GIY-YIG" evidence="2">
    <location>
        <begin position="1"/>
        <end position="81"/>
    </location>
</feature>
<evidence type="ECO:0000313" key="3">
    <source>
        <dbReference type="EMBL" id="OGY42254.1"/>
    </source>
</evidence>
<dbReference type="SUPFAM" id="SSF82771">
    <property type="entry name" value="GIY-YIG endonuclease"/>
    <property type="match status" value="1"/>
</dbReference>
<dbReference type="CDD" id="cd10456">
    <property type="entry name" value="GIY-YIG_UPF0213"/>
    <property type="match status" value="1"/>
</dbReference>
<dbReference type="Gene3D" id="3.40.1440.10">
    <property type="entry name" value="GIY-YIG endonuclease"/>
    <property type="match status" value="1"/>
</dbReference>
<protein>
    <recommendedName>
        <fullName evidence="2">GIY-YIG domain-containing protein</fullName>
    </recommendedName>
</protein>
<evidence type="ECO:0000256" key="1">
    <source>
        <dbReference type="ARBA" id="ARBA00007435"/>
    </source>
</evidence>
<evidence type="ECO:0000313" key="4">
    <source>
        <dbReference type="Proteomes" id="UP000176498"/>
    </source>
</evidence>
<reference evidence="3 4" key="1">
    <citation type="journal article" date="2016" name="Nat. Commun.">
        <title>Thousands of microbial genomes shed light on interconnected biogeochemical processes in an aquifer system.</title>
        <authorList>
            <person name="Anantharaman K."/>
            <person name="Brown C.T."/>
            <person name="Hug L.A."/>
            <person name="Sharon I."/>
            <person name="Castelle C.J."/>
            <person name="Probst A.J."/>
            <person name="Thomas B.C."/>
            <person name="Singh A."/>
            <person name="Wilkins M.J."/>
            <person name="Karaoz U."/>
            <person name="Brodie E.L."/>
            <person name="Williams K.H."/>
            <person name="Hubbard S.S."/>
            <person name="Banfield J.F."/>
        </authorList>
    </citation>
    <scope>NUCLEOTIDE SEQUENCE [LARGE SCALE GENOMIC DNA]</scope>
</reference>
<dbReference type="InterPro" id="IPR050190">
    <property type="entry name" value="UPF0213_domain"/>
</dbReference>
<gene>
    <name evidence="3" type="ORF">A2Y82_00545</name>
</gene>
<dbReference type="InterPro" id="IPR035901">
    <property type="entry name" value="GIY-YIG_endonuc_sf"/>
</dbReference>
<name>A0A1G1XQP8_9BACT</name>